<reference evidence="1 2" key="1">
    <citation type="submission" date="2018-02" db="EMBL/GenBank/DDBJ databases">
        <title>Genomic Encyclopedia of Archaeal and Bacterial Type Strains, Phase II (KMG-II): from individual species to whole genera.</title>
        <authorList>
            <person name="Goeker M."/>
        </authorList>
    </citation>
    <scope>NUCLEOTIDE SEQUENCE [LARGE SCALE GENOMIC DNA]</scope>
    <source>
        <strain evidence="1 2">DSM 29526</strain>
    </source>
</reference>
<dbReference type="Proteomes" id="UP000237662">
    <property type="component" value="Unassembled WGS sequence"/>
</dbReference>
<proteinExistence type="predicted"/>
<dbReference type="AlphaFoldDB" id="A0A2S6I137"/>
<accession>A0A2S6I137</accession>
<protein>
    <submittedName>
        <fullName evidence="1">Uncharacterized protein</fullName>
    </submittedName>
</protein>
<sequence>MALRAVSRRPVFLASYDDPAPAEVEKVRLRQDFPETGSDRYGGLSDGYCFRIVFAAGRLERSYDLLRQFLQEEGYEAVPVPADADELKKFRLPPKLRHQLSLFGEDGYVHNPLKILFPPQGGKRGAVILEIYNEAEAGHLLKFHRR</sequence>
<name>A0A2S6I137_9BACT</name>
<comment type="caution">
    <text evidence="1">The sequence shown here is derived from an EMBL/GenBank/DDBJ whole genome shotgun (WGS) entry which is preliminary data.</text>
</comment>
<evidence type="ECO:0000313" key="2">
    <source>
        <dbReference type="Proteomes" id="UP000237662"/>
    </source>
</evidence>
<gene>
    <name evidence="1" type="ORF">CLV84_3817</name>
</gene>
<evidence type="ECO:0000313" key="1">
    <source>
        <dbReference type="EMBL" id="PPK84655.1"/>
    </source>
</evidence>
<keyword evidence="2" id="KW-1185">Reference proteome</keyword>
<organism evidence="1 2">
    <name type="scientific">Neolewinella xylanilytica</name>
    <dbReference type="NCBI Taxonomy" id="1514080"/>
    <lineage>
        <taxon>Bacteria</taxon>
        <taxon>Pseudomonadati</taxon>
        <taxon>Bacteroidota</taxon>
        <taxon>Saprospiria</taxon>
        <taxon>Saprospirales</taxon>
        <taxon>Lewinellaceae</taxon>
        <taxon>Neolewinella</taxon>
    </lineage>
</organism>
<dbReference type="EMBL" id="PTJC01000007">
    <property type="protein sequence ID" value="PPK84655.1"/>
    <property type="molecule type" value="Genomic_DNA"/>
</dbReference>